<dbReference type="AlphaFoldDB" id="A0A0F9U4T4"/>
<dbReference type="EMBL" id="LAZR01000203">
    <property type="protein sequence ID" value="KKN82267.1"/>
    <property type="molecule type" value="Genomic_DNA"/>
</dbReference>
<organism evidence="3">
    <name type="scientific">marine sediment metagenome</name>
    <dbReference type="NCBI Taxonomy" id="412755"/>
    <lineage>
        <taxon>unclassified sequences</taxon>
        <taxon>metagenomes</taxon>
        <taxon>ecological metagenomes</taxon>
    </lineage>
</organism>
<protein>
    <submittedName>
        <fullName evidence="3">Uncharacterized protein</fullName>
    </submittedName>
</protein>
<keyword evidence="2" id="KW-0812">Transmembrane</keyword>
<comment type="caution">
    <text evidence="3">The sequence shown here is derived from an EMBL/GenBank/DDBJ whole genome shotgun (WGS) entry which is preliminary data.</text>
</comment>
<gene>
    <name evidence="3" type="ORF">LCGC14_0310800</name>
</gene>
<feature type="coiled-coil region" evidence="1">
    <location>
        <begin position="3"/>
        <end position="34"/>
    </location>
</feature>
<keyword evidence="2" id="KW-1133">Transmembrane helix</keyword>
<proteinExistence type="predicted"/>
<sequence>MRVKDVSDRVDRLEDRLDDRLNRIEERIDSLIDSHTYHSTNHHGRKSQVKLTALVAAAASIIYGAVEMLSRFSF</sequence>
<feature type="transmembrane region" description="Helical" evidence="2">
    <location>
        <begin position="49"/>
        <end position="66"/>
    </location>
</feature>
<keyword evidence="1" id="KW-0175">Coiled coil</keyword>
<evidence type="ECO:0000313" key="3">
    <source>
        <dbReference type="EMBL" id="KKN82267.1"/>
    </source>
</evidence>
<evidence type="ECO:0000256" key="2">
    <source>
        <dbReference type="SAM" id="Phobius"/>
    </source>
</evidence>
<keyword evidence="2" id="KW-0472">Membrane</keyword>
<reference evidence="3" key="1">
    <citation type="journal article" date="2015" name="Nature">
        <title>Complex archaea that bridge the gap between prokaryotes and eukaryotes.</title>
        <authorList>
            <person name="Spang A."/>
            <person name="Saw J.H."/>
            <person name="Jorgensen S.L."/>
            <person name="Zaremba-Niedzwiedzka K."/>
            <person name="Martijn J."/>
            <person name="Lind A.E."/>
            <person name="van Eijk R."/>
            <person name="Schleper C."/>
            <person name="Guy L."/>
            <person name="Ettema T.J."/>
        </authorList>
    </citation>
    <scope>NUCLEOTIDE SEQUENCE</scope>
</reference>
<evidence type="ECO:0000256" key="1">
    <source>
        <dbReference type="SAM" id="Coils"/>
    </source>
</evidence>
<name>A0A0F9U4T4_9ZZZZ</name>
<accession>A0A0F9U4T4</accession>